<dbReference type="InterPro" id="IPR050855">
    <property type="entry name" value="NDM-1-like"/>
</dbReference>
<dbReference type="SMART" id="SM00849">
    <property type="entry name" value="Lactamase_B"/>
    <property type="match status" value="1"/>
</dbReference>
<dbReference type="RefSeq" id="WP_211141910.1">
    <property type="nucleotide sequence ID" value="NZ_JAEEGB010000006.1"/>
</dbReference>
<feature type="domain" description="Metallo-beta-lactamase" evidence="1">
    <location>
        <begin position="30"/>
        <end position="242"/>
    </location>
</feature>
<protein>
    <submittedName>
        <fullName evidence="2">MBL fold metallo-hydrolase</fullName>
    </submittedName>
</protein>
<dbReference type="CDD" id="cd07721">
    <property type="entry name" value="yflN-like_MBL-fold"/>
    <property type="match status" value="1"/>
</dbReference>
<sequence>MITELLEKVSDITMSTAEVTKDILVLNFTVVNVAIVSNLNNNFNEWVLIDTGLENSWKDIIKTTEERFGKDAKPKAIILTHGHFDHVGSVIELSKRWNVPVYAHDLELPYLTGQRDYPSGDPTVDGGLVAEMSPAFPHHSINLGNHVKTLPSDGSIPDMPGWRWIHTPGHTPGHISLFRDKDRILIVGDAFTTVKQESLASVLTQETNVSGPPAYLTTDWESAEKSVKELTALKPSLIIPSHGQSMSGSDISYYLENLSKHFESIAVPKHGRFIE</sequence>
<reference evidence="2" key="1">
    <citation type="submission" date="2020-12" db="EMBL/GenBank/DDBJ databases">
        <title>Clostridium thailandense sp. nov., a novel acetogenic bacterium isolated from peat land soil in Thailand.</title>
        <authorList>
            <person name="Chaikitkaew S."/>
            <person name="Birkeland N.K."/>
        </authorList>
    </citation>
    <scope>NUCLEOTIDE SEQUENCE</scope>
    <source>
        <strain evidence="2">DSM 17425</strain>
    </source>
</reference>
<evidence type="ECO:0000259" key="1">
    <source>
        <dbReference type="SMART" id="SM00849"/>
    </source>
</evidence>
<dbReference type="Gene3D" id="3.60.15.10">
    <property type="entry name" value="Ribonuclease Z/Hydroxyacylglutathione hydrolase-like"/>
    <property type="match status" value="1"/>
</dbReference>
<dbReference type="Pfam" id="PF00753">
    <property type="entry name" value="Lactamase_B"/>
    <property type="match status" value="1"/>
</dbReference>
<dbReference type="SUPFAM" id="SSF56281">
    <property type="entry name" value="Metallo-hydrolase/oxidoreductase"/>
    <property type="match status" value="1"/>
</dbReference>
<dbReference type="InterPro" id="IPR001279">
    <property type="entry name" value="Metallo-B-lactamas"/>
</dbReference>
<dbReference type="InterPro" id="IPR036866">
    <property type="entry name" value="RibonucZ/Hydroxyglut_hydro"/>
</dbReference>
<evidence type="ECO:0000313" key="3">
    <source>
        <dbReference type="Proteomes" id="UP000622687"/>
    </source>
</evidence>
<organism evidence="2 3">
    <name type="scientific">Clostridium aciditolerans</name>
    <dbReference type="NCBI Taxonomy" id="339861"/>
    <lineage>
        <taxon>Bacteria</taxon>
        <taxon>Bacillati</taxon>
        <taxon>Bacillota</taxon>
        <taxon>Clostridia</taxon>
        <taxon>Eubacteriales</taxon>
        <taxon>Clostridiaceae</taxon>
        <taxon>Clostridium</taxon>
    </lineage>
</organism>
<evidence type="ECO:0000313" key="2">
    <source>
        <dbReference type="EMBL" id="MBI6872408.1"/>
    </source>
</evidence>
<keyword evidence="3" id="KW-1185">Reference proteome</keyword>
<dbReference type="PANTHER" id="PTHR42951">
    <property type="entry name" value="METALLO-BETA-LACTAMASE DOMAIN-CONTAINING"/>
    <property type="match status" value="1"/>
</dbReference>
<proteinExistence type="predicted"/>
<comment type="caution">
    <text evidence="2">The sequence shown here is derived from an EMBL/GenBank/DDBJ whole genome shotgun (WGS) entry which is preliminary data.</text>
</comment>
<accession>A0A934HX63</accession>
<dbReference type="AlphaFoldDB" id="A0A934HX63"/>
<dbReference type="PANTHER" id="PTHR42951:SF17">
    <property type="entry name" value="METALLO-BETA-LACTAMASE DOMAIN-CONTAINING PROTEIN"/>
    <property type="match status" value="1"/>
</dbReference>
<name>A0A934HX63_9CLOT</name>
<dbReference type="EMBL" id="JAEEGB010000006">
    <property type="protein sequence ID" value="MBI6872408.1"/>
    <property type="molecule type" value="Genomic_DNA"/>
</dbReference>
<dbReference type="Proteomes" id="UP000622687">
    <property type="component" value="Unassembled WGS sequence"/>
</dbReference>
<gene>
    <name evidence="2" type="ORF">I6U51_06755</name>
</gene>